<organism evidence="1">
    <name type="scientific">Ignavibacterium album</name>
    <dbReference type="NCBI Taxonomy" id="591197"/>
    <lineage>
        <taxon>Bacteria</taxon>
        <taxon>Pseudomonadati</taxon>
        <taxon>Ignavibacteriota</taxon>
        <taxon>Ignavibacteria</taxon>
        <taxon>Ignavibacteriales</taxon>
        <taxon>Ignavibacteriaceae</taxon>
        <taxon>Ignavibacterium</taxon>
    </lineage>
</organism>
<dbReference type="PANTHER" id="PTHR21037:SF2">
    <property type="entry name" value="SIMILAR TO NOVEL PROTEIN"/>
    <property type="match status" value="1"/>
</dbReference>
<dbReference type="EMBL" id="DSUJ01000002">
    <property type="protein sequence ID" value="HFI89924.1"/>
    <property type="molecule type" value="Genomic_DNA"/>
</dbReference>
<protein>
    <submittedName>
        <fullName evidence="1">Uncharacterized protein</fullName>
    </submittedName>
</protein>
<dbReference type="InterPro" id="IPR040807">
    <property type="entry name" value="DUF5522"/>
</dbReference>
<dbReference type="AlphaFoldDB" id="A0A7V2ZH75"/>
<dbReference type="Pfam" id="PF17653">
    <property type="entry name" value="DUF5522"/>
    <property type="match status" value="1"/>
</dbReference>
<name>A0A7V2ZH75_9BACT</name>
<dbReference type="PANTHER" id="PTHR21037">
    <property type="entry name" value="39S RIBOSOMAL PROTEIN L14, MITOCHONDRIAL"/>
    <property type="match status" value="1"/>
</dbReference>
<gene>
    <name evidence="1" type="ORF">ENS31_00170</name>
</gene>
<sequence>MQIDKNKLYKISRLNSNYPRYQEIINLHKEAIDNGQDIYFDPETGFAVLTADFLLKRGYCCGSGCRHCPYETRNNS</sequence>
<proteinExistence type="predicted"/>
<accession>A0A7V2ZH75</accession>
<comment type="caution">
    <text evidence="1">The sequence shown here is derived from an EMBL/GenBank/DDBJ whole genome shotgun (WGS) entry which is preliminary data.</text>
</comment>
<dbReference type="RefSeq" id="WP_304145570.1">
    <property type="nucleotide sequence ID" value="NZ_JAOAIE010000057.1"/>
</dbReference>
<evidence type="ECO:0000313" key="1">
    <source>
        <dbReference type="EMBL" id="HFI89924.1"/>
    </source>
</evidence>
<reference evidence="1" key="1">
    <citation type="journal article" date="2020" name="mSystems">
        <title>Genome- and Community-Level Interaction Insights into Carbon Utilization and Element Cycling Functions of Hydrothermarchaeota in Hydrothermal Sediment.</title>
        <authorList>
            <person name="Zhou Z."/>
            <person name="Liu Y."/>
            <person name="Xu W."/>
            <person name="Pan J."/>
            <person name="Luo Z.H."/>
            <person name="Li M."/>
        </authorList>
    </citation>
    <scope>NUCLEOTIDE SEQUENCE [LARGE SCALE GENOMIC DNA]</scope>
    <source>
        <strain evidence="1">SpSt-479</strain>
    </source>
</reference>